<dbReference type="InterPro" id="IPR011990">
    <property type="entry name" value="TPR-like_helical_dom_sf"/>
</dbReference>
<reference evidence="1 2" key="1">
    <citation type="submission" date="2016-11" db="EMBL/GenBank/DDBJ databases">
        <authorList>
            <person name="Jaros S."/>
            <person name="Januszkiewicz K."/>
            <person name="Wedrychowicz H."/>
        </authorList>
    </citation>
    <scope>NUCLEOTIDE SEQUENCE [LARGE SCALE GENOMIC DNA]</scope>
    <source>
        <strain evidence="1 2">DSM 10502</strain>
    </source>
</reference>
<evidence type="ECO:0000313" key="1">
    <source>
        <dbReference type="EMBL" id="SHF27772.1"/>
    </source>
</evidence>
<dbReference type="SUPFAM" id="SSF48452">
    <property type="entry name" value="TPR-like"/>
    <property type="match status" value="1"/>
</dbReference>
<organism evidence="1 2">
    <name type="scientific">Schwartzia succinivorans DSM 10502</name>
    <dbReference type="NCBI Taxonomy" id="1123243"/>
    <lineage>
        <taxon>Bacteria</taxon>
        <taxon>Bacillati</taxon>
        <taxon>Bacillota</taxon>
        <taxon>Negativicutes</taxon>
        <taxon>Selenomonadales</taxon>
        <taxon>Selenomonadaceae</taxon>
        <taxon>Schwartzia</taxon>
    </lineage>
</organism>
<dbReference type="STRING" id="1123243.SAMN02745190_02273"/>
<keyword evidence="2" id="KW-1185">Reference proteome</keyword>
<name>A0A1M5AD04_9FIRM</name>
<evidence type="ECO:0008006" key="3">
    <source>
        <dbReference type="Google" id="ProtNLM"/>
    </source>
</evidence>
<protein>
    <recommendedName>
        <fullName evidence="3">Tetratricopeptide repeat-containing protein</fullName>
    </recommendedName>
</protein>
<dbReference type="Gene3D" id="1.25.40.10">
    <property type="entry name" value="Tetratricopeptide repeat domain"/>
    <property type="match status" value="1"/>
</dbReference>
<proteinExistence type="predicted"/>
<sequence>MGILDKIVEVYHDLYTKTQLRTIETIMGNKNFFREECVFFDNGRVASGIKQMQNDYMAIGKEIAYLKEDGAEKTGNKEKIKELLTRQYEILQVMCFQGSQNFNNIGNCIKWMGNFKNDFLECLYGLQAYADGNHEEAFDRLKGYSEQHKGFGDHYLLNLVFGELLLERNNYKLAEFYLKNAVLLCPESVDAHIKLMEVYQVVGNIAGVDTEEKIVELLRCNVC</sequence>
<gene>
    <name evidence="1" type="ORF">SAMN02745190_02273</name>
</gene>
<accession>A0A1M5AD04</accession>
<dbReference type="RefSeq" id="WP_072936382.1">
    <property type="nucleotide sequence ID" value="NZ_FQUG01000011.1"/>
</dbReference>
<dbReference type="EMBL" id="FQUG01000011">
    <property type="protein sequence ID" value="SHF27772.1"/>
    <property type="molecule type" value="Genomic_DNA"/>
</dbReference>
<evidence type="ECO:0000313" key="2">
    <source>
        <dbReference type="Proteomes" id="UP000184404"/>
    </source>
</evidence>
<dbReference type="AlphaFoldDB" id="A0A1M5AD04"/>
<dbReference type="Proteomes" id="UP000184404">
    <property type="component" value="Unassembled WGS sequence"/>
</dbReference>